<evidence type="ECO:0000256" key="4">
    <source>
        <dbReference type="ARBA" id="ARBA00022519"/>
    </source>
</evidence>
<dbReference type="PANTHER" id="PTHR45339">
    <property type="entry name" value="HYBRID SIGNAL TRANSDUCTION HISTIDINE KINASE J"/>
    <property type="match status" value="1"/>
</dbReference>
<dbReference type="CDD" id="cd17546">
    <property type="entry name" value="REC_hyHK_CKI1_RcsC-like"/>
    <property type="match status" value="1"/>
</dbReference>
<feature type="transmembrane region" description="Helical" evidence="15">
    <location>
        <begin position="12"/>
        <end position="32"/>
    </location>
</feature>
<organism evidence="19 22">
    <name type="scientific">Halopseudomonas bauzanensis</name>
    <dbReference type="NCBI Taxonomy" id="653930"/>
    <lineage>
        <taxon>Bacteria</taxon>
        <taxon>Pseudomonadati</taxon>
        <taxon>Pseudomonadota</taxon>
        <taxon>Gammaproteobacteria</taxon>
        <taxon>Pseudomonadales</taxon>
        <taxon>Pseudomonadaceae</taxon>
        <taxon>Halopseudomonas</taxon>
    </lineage>
</organism>
<dbReference type="Pfam" id="PF00072">
    <property type="entry name" value="Response_reg"/>
    <property type="match status" value="1"/>
</dbReference>
<keyword evidence="15" id="KW-1133">Transmembrane helix</keyword>
<dbReference type="CDD" id="cd06225">
    <property type="entry name" value="HAMP"/>
    <property type="match status" value="1"/>
</dbReference>
<dbReference type="OrthoDB" id="9797243at2"/>
<dbReference type="SUPFAM" id="SSF47384">
    <property type="entry name" value="Homodimeric domain of signal transducing histidine kinase"/>
    <property type="match status" value="1"/>
</dbReference>
<dbReference type="Gene3D" id="3.30.565.10">
    <property type="entry name" value="Histidine kinase-like ATPase, C-terminal domain"/>
    <property type="match status" value="1"/>
</dbReference>
<evidence type="ECO:0000256" key="15">
    <source>
        <dbReference type="SAM" id="Phobius"/>
    </source>
</evidence>
<dbReference type="FunFam" id="3.30.565.10:FF:000010">
    <property type="entry name" value="Sensor histidine kinase RcsC"/>
    <property type="match status" value="1"/>
</dbReference>
<dbReference type="InterPro" id="IPR003661">
    <property type="entry name" value="HisK_dim/P_dom"/>
</dbReference>
<dbReference type="PANTHER" id="PTHR45339:SF1">
    <property type="entry name" value="HYBRID SIGNAL TRANSDUCTION HISTIDINE KINASE J"/>
    <property type="match status" value="1"/>
</dbReference>
<dbReference type="EMBL" id="FOUA01000001">
    <property type="protein sequence ID" value="SFL61152.1"/>
    <property type="molecule type" value="Genomic_DNA"/>
</dbReference>
<evidence type="ECO:0000313" key="22">
    <source>
        <dbReference type="Proteomes" id="UP000186904"/>
    </source>
</evidence>
<dbReference type="SUPFAM" id="SSF52172">
    <property type="entry name" value="CheY-like"/>
    <property type="match status" value="1"/>
</dbReference>
<feature type="coiled-coil region" evidence="14">
    <location>
        <begin position="220"/>
        <end position="254"/>
    </location>
</feature>
<keyword evidence="7" id="KW-0547">Nucleotide-binding</keyword>
<keyword evidence="9" id="KW-0067">ATP-binding</keyword>
<dbReference type="CDD" id="cd00082">
    <property type="entry name" value="HisKA"/>
    <property type="match status" value="1"/>
</dbReference>
<dbReference type="Proteomes" id="UP000186904">
    <property type="component" value="Unassembled WGS sequence"/>
</dbReference>
<dbReference type="PRINTS" id="PR00344">
    <property type="entry name" value="BCTRLSENSOR"/>
</dbReference>
<dbReference type="Gene3D" id="3.40.50.2300">
    <property type="match status" value="1"/>
</dbReference>
<dbReference type="InterPro" id="IPR019247">
    <property type="entry name" value="Histidine_kinase_BarA_N"/>
</dbReference>
<dbReference type="GO" id="GO:0005886">
    <property type="term" value="C:plasma membrane"/>
    <property type="evidence" value="ECO:0007669"/>
    <property type="project" value="UniProtKB-SubCell"/>
</dbReference>
<dbReference type="Pfam" id="PF09984">
    <property type="entry name" value="sCache_4"/>
    <property type="match status" value="1"/>
</dbReference>
<evidence type="ECO:0000256" key="9">
    <source>
        <dbReference type="ARBA" id="ARBA00022840"/>
    </source>
</evidence>
<dbReference type="InterPro" id="IPR004358">
    <property type="entry name" value="Sig_transdc_His_kin-like_C"/>
</dbReference>
<dbReference type="GO" id="GO:0005524">
    <property type="term" value="F:ATP binding"/>
    <property type="evidence" value="ECO:0007669"/>
    <property type="project" value="UniProtKB-KW"/>
</dbReference>
<evidence type="ECO:0000256" key="7">
    <source>
        <dbReference type="ARBA" id="ARBA00022741"/>
    </source>
</evidence>
<evidence type="ECO:0000256" key="1">
    <source>
        <dbReference type="ARBA" id="ARBA00000085"/>
    </source>
</evidence>
<dbReference type="PROSITE" id="PS50109">
    <property type="entry name" value="HIS_KIN"/>
    <property type="match status" value="1"/>
</dbReference>
<dbReference type="SMART" id="SM00388">
    <property type="entry name" value="HisKA"/>
    <property type="match status" value="1"/>
</dbReference>
<keyword evidence="21" id="KW-1185">Reference proteome</keyword>
<dbReference type="Gene3D" id="6.10.340.10">
    <property type="match status" value="1"/>
</dbReference>
<dbReference type="AlphaFoldDB" id="A0A1H9R602"/>
<evidence type="ECO:0000313" key="19">
    <source>
        <dbReference type="EMBL" id="SER67373.1"/>
    </source>
</evidence>
<dbReference type="Proteomes" id="UP000186599">
    <property type="component" value="Unassembled WGS sequence"/>
</dbReference>
<dbReference type="Pfam" id="PF02518">
    <property type="entry name" value="HATPase_c"/>
    <property type="match status" value="1"/>
</dbReference>
<evidence type="ECO:0000256" key="11">
    <source>
        <dbReference type="ARBA" id="ARBA00064003"/>
    </source>
</evidence>
<evidence type="ECO:0000259" key="16">
    <source>
        <dbReference type="PROSITE" id="PS50109"/>
    </source>
</evidence>
<keyword evidence="4" id="KW-1003">Cell membrane</keyword>
<dbReference type="SMART" id="SM00304">
    <property type="entry name" value="HAMP"/>
    <property type="match status" value="1"/>
</dbReference>
<dbReference type="EC" id="2.7.13.3" evidence="3"/>
<name>A0A1H9R602_9GAMM</name>
<dbReference type="InterPro" id="IPR003660">
    <property type="entry name" value="HAMP_dom"/>
</dbReference>
<dbReference type="Pfam" id="PF00512">
    <property type="entry name" value="HisKA"/>
    <property type="match status" value="1"/>
</dbReference>
<sequence length="633" mass="70812">MNIFRRGSITRRLITIALLPAILLGVTLLGYFTHVRLEALDREMQTTGQLIADQLAPATEYGVITGNLDLLRNLIKGSLRMPNVHKIEVLDQDGNLLAMEQKTPVAQGPLRLFSAQIERQGIPLHYDLFLLNTDVVEDYQPQQLGQVRISLSYQSFVERQRSILFRSLLLGAVVLLAALLLSTRLARAFARPLVEMRKAVQALQDGRLDTRLEIRERNQMGELMANINRLATTLQQAEMQQHNAMTELINAREQAEQASRAKSDFLAMMSHELRTPMNGVMGMLQLLETTELTNEQVEYCRIASESTEHLLKVINDILDFSRVEREAFELEHIPFDLSALLDRTAIAFEYATRKKGLSLSVERDGQPPTPVVLGDPTRLRQILVNLLGNALKFTEQGLIQLSAHWQVDANGTLQLACRVMDSGIGIAPERLERMFDAFQQGDSSTSRRFGGTGLGLSIARNFARKMGGELKATSQPGQGSCFILNLPFELTGQAQAAMDIPPIEAARVGTLPVLLVEDNPVNQMVMEGMLRSLALPVVLAEDAQQAMQLLKDPTQAFSIIFMDILLPDMNGFDTYRWYLQHCADVHIQPRPCIALTASASDEDRRRSEEAGMQGFLSKPVTRKALRQVLEHWL</sequence>
<dbReference type="GO" id="GO:0000155">
    <property type="term" value="F:phosphorelay sensor kinase activity"/>
    <property type="evidence" value="ECO:0007669"/>
    <property type="project" value="InterPro"/>
</dbReference>
<dbReference type="InterPro" id="IPR036097">
    <property type="entry name" value="HisK_dim/P_sf"/>
</dbReference>
<evidence type="ECO:0000256" key="6">
    <source>
        <dbReference type="ARBA" id="ARBA00022679"/>
    </source>
</evidence>
<evidence type="ECO:0000256" key="8">
    <source>
        <dbReference type="ARBA" id="ARBA00022777"/>
    </source>
</evidence>
<gene>
    <name evidence="20" type="ORF">SAMN04487855_0359</name>
    <name evidence="19" type="ORF">SAMN05216589_1268</name>
</gene>
<dbReference type="EMBL" id="FOGN01000001">
    <property type="protein sequence ID" value="SER67373.1"/>
    <property type="molecule type" value="Genomic_DNA"/>
</dbReference>
<dbReference type="InterPro" id="IPR001789">
    <property type="entry name" value="Sig_transdc_resp-reg_receiver"/>
</dbReference>
<reference evidence="21 22" key="1">
    <citation type="submission" date="2016-10" db="EMBL/GenBank/DDBJ databases">
        <authorList>
            <person name="de Groot N.N."/>
        </authorList>
    </citation>
    <scope>NUCLEOTIDE SEQUENCE [LARGE SCALE GENOMIC DNA]</scope>
    <source>
        <strain evidence="20 21">CGMCC 1.9095</strain>
        <strain evidence="19 22">DSM 22558</strain>
    </source>
</reference>
<keyword evidence="6" id="KW-0808">Transferase</keyword>
<keyword evidence="4" id="KW-0997">Cell inner membrane</keyword>
<comment type="subcellular location">
    <subcellularLocation>
        <location evidence="2">Cell inner membrane</location>
        <topology evidence="2">Multi-pass membrane protein</topology>
    </subcellularLocation>
</comment>
<keyword evidence="15" id="KW-0472">Membrane</keyword>
<evidence type="ECO:0000259" key="18">
    <source>
        <dbReference type="PROSITE" id="PS50885"/>
    </source>
</evidence>
<protein>
    <recommendedName>
        <fullName evidence="12">Sensory/regulatory protein RpfC</fullName>
        <ecNumber evidence="3">2.7.13.3</ecNumber>
    </recommendedName>
</protein>
<comment type="catalytic activity">
    <reaction evidence="1">
        <text>ATP + protein L-histidine = ADP + protein N-phospho-L-histidine.</text>
        <dbReference type="EC" id="2.7.13.3"/>
    </reaction>
</comment>
<dbReference type="SMART" id="SM00387">
    <property type="entry name" value="HATPase_c"/>
    <property type="match status" value="1"/>
</dbReference>
<dbReference type="Pfam" id="PF00672">
    <property type="entry name" value="HAMP"/>
    <property type="match status" value="1"/>
</dbReference>
<dbReference type="RefSeq" id="WP_074778423.1">
    <property type="nucleotide sequence ID" value="NZ_FOGN01000001.1"/>
</dbReference>
<feature type="domain" description="HAMP" evidence="18">
    <location>
        <begin position="187"/>
        <end position="239"/>
    </location>
</feature>
<evidence type="ECO:0000256" key="10">
    <source>
        <dbReference type="ARBA" id="ARBA00023012"/>
    </source>
</evidence>
<keyword evidence="5 13" id="KW-0597">Phosphoprotein</keyword>
<accession>A0A1H9R602</accession>
<keyword evidence="8 19" id="KW-0418">Kinase</keyword>
<feature type="domain" description="Response regulatory" evidence="17">
    <location>
        <begin position="512"/>
        <end position="633"/>
    </location>
</feature>
<evidence type="ECO:0000313" key="21">
    <source>
        <dbReference type="Proteomes" id="UP000186599"/>
    </source>
</evidence>
<dbReference type="InterPro" id="IPR003594">
    <property type="entry name" value="HATPase_dom"/>
</dbReference>
<dbReference type="SMART" id="SM00448">
    <property type="entry name" value="REC"/>
    <property type="match status" value="1"/>
</dbReference>
<feature type="domain" description="Histidine kinase" evidence="16">
    <location>
        <begin position="268"/>
        <end position="490"/>
    </location>
</feature>
<evidence type="ECO:0000256" key="5">
    <source>
        <dbReference type="ARBA" id="ARBA00022553"/>
    </source>
</evidence>
<feature type="modified residue" description="4-aspartylphosphate" evidence="13">
    <location>
        <position position="563"/>
    </location>
</feature>
<evidence type="ECO:0000256" key="2">
    <source>
        <dbReference type="ARBA" id="ARBA00004429"/>
    </source>
</evidence>
<dbReference type="FunFam" id="1.10.287.130:FF:000002">
    <property type="entry name" value="Two-component osmosensing histidine kinase"/>
    <property type="match status" value="1"/>
</dbReference>
<dbReference type="InterPro" id="IPR011006">
    <property type="entry name" value="CheY-like_superfamily"/>
</dbReference>
<dbReference type="PROSITE" id="PS50110">
    <property type="entry name" value="RESPONSE_REGULATORY"/>
    <property type="match status" value="1"/>
</dbReference>
<dbReference type="InterPro" id="IPR036890">
    <property type="entry name" value="HATPase_C_sf"/>
</dbReference>
<comment type="subunit">
    <text evidence="11">At low DSF concentrations, interacts with RpfF.</text>
</comment>
<proteinExistence type="predicted"/>
<evidence type="ECO:0000256" key="3">
    <source>
        <dbReference type="ARBA" id="ARBA00012438"/>
    </source>
</evidence>
<dbReference type="PROSITE" id="PS50885">
    <property type="entry name" value="HAMP"/>
    <property type="match status" value="1"/>
</dbReference>
<keyword evidence="14" id="KW-0175">Coiled coil</keyword>
<keyword evidence="10" id="KW-0902">Two-component regulatory system</keyword>
<dbReference type="InterPro" id="IPR005467">
    <property type="entry name" value="His_kinase_dom"/>
</dbReference>
<evidence type="ECO:0000256" key="14">
    <source>
        <dbReference type="SAM" id="Coils"/>
    </source>
</evidence>
<dbReference type="SUPFAM" id="SSF55874">
    <property type="entry name" value="ATPase domain of HSP90 chaperone/DNA topoisomerase II/histidine kinase"/>
    <property type="match status" value="1"/>
</dbReference>
<dbReference type="SUPFAM" id="SSF158472">
    <property type="entry name" value="HAMP domain-like"/>
    <property type="match status" value="1"/>
</dbReference>
<evidence type="ECO:0000313" key="20">
    <source>
        <dbReference type="EMBL" id="SFL61152.1"/>
    </source>
</evidence>
<keyword evidence="15" id="KW-0812">Transmembrane</keyword>
<evidence type="ECO:0000256" key="13">
    <source>
        <dbReference type="PROSITE-ProRule" id="PRU00169"/>
    </source>
</evidence>
<dbReference type="CDD" id="cd16922">
    <property type="entry name" value="HATPase_EvgS-ArcB-TorS-like"/>
    <property type="match status" value="1"/>
</dbReference>
<dbReference type="STRING" id="653930.SAMN05216589_1268"/>
<dbReference type="Gene3D" id="1.10.287.130">
    <property type="match status" value="1"/>
</dbReference>
<evidence type="ECO:0000259" key="17">
    <source>
        <dbReference type="PROSITE" id="PS50110"/>
    </source>
</evidence>
<evidence type="ECO:0000256" key="12">
    <source>
        <dbReference type="ARBA" id="ARBA00068150"/>
    </source>
</evidence>